<keyword evidence="3" id="KW-0175">Coiled coil</keyword>
<dbReference type="InterPro" id="IPR058771">
    <property type="entry name" value="PWI_CCDC43"/>
</dbReference>
<dbReference type="EMBL" id="VEVO01000013">
    <property type="protein sequence ID" value="KAF0032953.1"/>
    <property type="molecule type" value="Genomic_DNA"/>
</dbReference>
<evidence type="ECO:0000256" key="3">
    <source>
        <dbReference type="ARBA" id="ARBA00023054"/>
    </source>
</evidence>
<dbReference type="PANTHER" id="PTHR31684">
    <property type="entry name" value="COILED-COIL DOMAIN-CONTAINING PROTEIN 43"/>
    <property type="match status" value="1"/>
</dbReference>
<comment type="caution">
    <text evidence="6">The sequence shown here is derived from an EMBL/GenBank/DDBJ whole genome shotgun (WGS) entry which is preliminary data.</text>
</comment>
<accession>A0A6A4SFM3</accession>
<feature type="compositionally biased region" description="Basic residues" evidence="4">
    <location>
        <begin position="308"/>
        <end position="320"/>
    </location>
</feature>
<name>A0A6A4SFM3_SCOMX</name>
<reference evidence="6 7" key="1">
    <citation type="submission" date="2019-06" db="EMBL/GenBank/DDBJ databases">
        <title>Draft genomes of female and male turbot (Scophthalmus maximus).</title>
        <authorList>
            <person name="Xu H."/>
            <person name="Xu X.-W."/>
            <person name="Shao C."/>
            <person name="Chen S."/>
        </authorList>
    </citation>
    <scope>NUCLEOTIDE SEQUENCE [LARGE SCALE GENOMIC DNA]</scope>
    <source>
        <strain evidence="6">Ysfricsl-2016a</strain>
        <tissue evidence="6">Blood</tissue>
    </source>
</reference>
<dbReference type="Proteomes" id="UP000438429">
    <property type="component" value="Unassembled WGS sequence"/>
</dbReference>
<protein>
    <recommendedName>
        <fullName evidence="2">Coiled-coil domain-containing protein 43</fullName>
    </recommendedName>
</protein>
<evidence type="ECO:0000256" key="1">
    <source>
        <dbReference type="ARBA" id="ARBA00005305"/>
    </source>
</evidence>
<proteinExistence type="inferred from homology"/>
<evidence type="ECO:0000259" key="5">
    <source>
        <dbReference type="Pfam" id="PF26091"/>
    </source>
</evidence>
<evidence type="ECO:0000313" key="6">
    <source>
        <dbReference type="EMBL" id="KAF0032953.1"/>
    </source>
</evidence>
<feature type="compositionally biased region" description="Basic and acidic residues" evidence="4">
    <location>
        <begin position="276"/>
        <end position="307"/>
    </location>
</feature>
<feature type="region of interest" description="Disordered" evidence="4">
    <location>
        <begin position="99"/>
        <end position="126"/>
    </location>
</feature>
<dbReference type="Pfam" id="PF26091">
    <property type="entry name" value="PWI_CCDC43"/>
    <property type="match status" value="1"/>
</dbReference>
<feature type="region of interest" description="Disordered" evidence="4">
    <location>
        <begin position="270"/>
        <end position="320"/>
    </location>
</feature>
<sequence length="320" mass="36202">MADSSGEKERVREGLMQKSPLSRFAKVTFFERSCEEWCDRCRSGEEKKGKKADIFLCTPPPSVNSTSIDQWEINAPTAALEEEQFAVLAAMCMQGKDPGNAKAVTKGTRAPSKDPKRSKMAAPGRTDAGEFESWLNDRLDSLEVDREVYGAYILGVLQEEEGDEEKEDTLQGILSAFLDEEAAGDVCKQIIKQWTEFCSRSVSGRDADDAEVQAIASLIEKQAQIVVKQKEVSEESKKRKEALLAHSAFIEPSFIEVSALFKNTNVEQVLNRQKQKRDQAREDAQKKKETDKMQREKDKLAKQDRKDKEKKRTQKGERKR</sequence>
<feature type="domain" description="CCDC43 PWI-like" evidence="5">
    <location>
        <begin position="127"/>
        <end position="199"/>
    </location>
</feature>
<dbReference type="AlphaFoldDB" id="A0A6A4SFM3"/>
<organism evidence="6 7">
    <name type="scientific">Scophthalmus maximus</name>
    <name type="common">Turbot</name>
    <name type="synonym">Psetta maxima</name>
    <dbReference type="NCBI Taxonomy" id="52904"/>
    <lineage>
        <taxon>Eukaryota</taxon>
        <taxon>Metazoa</taxon>
        <taxon>Chordata</taxon>
        <taxon>Craniata</taxon>
        <taxon>Vertebrata</taxon>
        <taxon>Euteleostomi</taxon>
        <taxon>Actinopterygii</taxon>
        <taxon>Neopterygii</taxon>
        <taxon>Teleostei</taxon>
        <taxon>Neoteleostei</taxon>
        <taxon>Acanthomorphata</taxon>
        <taxon>Carangaria</taxon>
        <taxon>Pleuronectiformes</taxon>
        <taxon>Pleuronectoidei</taxon>
        <taxon>Scophthalmidae</taxon>
        <taxon>Scophthalmus</taxon>
    </lineage>
</organism>
<evidence type="ECO:0000256" key="4">
    <source>
        <dbReference type="SAM" id="MobiDB-lite"/>
    </source>
</evidence>
<gene>
    <name evidence="6" type="ORF">F2P81_015243</name>
</gene>
<dbReference type="PANTHER" id="PTHR31684:SF2">
    <property type="entry name" value="COILED-COIL DOMAIN-CONTAINING PROTEIN 43"/>
    <property type="match status" value="1"/>
</dbReference>
<evidence type="ECO:0000313" key="7">
    <source>
        <dbReference type="Proteomes" id="UP000438429"/>
    </source>
</evidence>
<comment type="similarity">
    <text evidence="1">Belongs to the CCDC43 family.</text>
</comment>
<evidence type="ECO:0000256" key="2">
    <source>
        <dbReference type="ARBA" id="ARBA00016648"/>
    </source>
</evidence>
<dbReference type="InterPro" id="IPR037666">
    <property type="entry name" value="CCDC43"/>
</dbReference>